<dbReference type="OrthoDB" id="9797095at2"/>
<dbReference type="PANTHER" id="PTHR34477:SF1">
    <property type="entry name" value="UPF0213 PROTEIN YHBQ"/>
    <property type="match status" value="1"/>
</dbReference>
<name>A0A5Q4YZ27_9GAMM</name>
<organism evidence="3">
    <name type="scientific">Aliivibrio wodanis</name>
    <dbReference type="NCBI Taxonomy" id="80852"/>
    <lineage>
        <taxon>Bacteria</taxon>
        <taxon>Pseudomonadati</taxon>
        <taxon>Pseudomonadota</taxon>
        <taxon>Gammaproteobacteria</taxon>
        <taxon>Vibrionales</taxon>
        <taxon>Vibrionaceae</taxon>
        <taxon>Aliivibrio</taxon>
    </lineage>
</organism>
<sequence>MNESNTEWHIYLIRTRLNSLYCGITNDLEHRLQMHKNGKGAKYLRGKGPLSLVWSCSVESKSLALKYEYRIKKMTKASKEALVNQTMNLPRLENQS</sequence>
<comment type="similarity">
    <text evidence="1">Belongs to the UPF0213 family.</text>
</comment>
<dbReference type="CDD" id="cd10456">
    <property type="entry name" value="GIY-YIG_UPF0213"/>
    <property type="match status" value="1"/>
</dbReference>
<dbReference type="InterPro" id="IPR000305">
    <property type="entry name" value="GIY-YIG_endonuc"/>
</dbReference>
<protein>
    <recommendedName>
        <fullName evidence="2">GIY-YIG domain-containing protein</fullName>
    </recommendedName>
</protein>
<dbReference type="AlphaFoldDB" id="A0A5Q4YZ27"/>
<feature type="domain" description="GIY-YIG" evidence="2">
    <location>
        <begin position="6"/>
        <end position="81"/>
    </location>
</feature>
<reference evidence="3" key="1">
    <citation type="submission" date="2019-09" db="EMBL/GenBank/DDBJ databases">
        <authorList>
            <person name="Hjerde E."/>
        </authorList>
    </citation>
    <scope>NUCLEOTIDE SEQUENCE</scope>
    <source>
        <strain evidence="3">06/09/160</strain>
    </source>
</reference>
<dbReference type="Pfam" id="PF01541">
    <property type="entry name" value="GIY-YIG"/>
    <property type="match status" value="1"/>
</dbReference>
<evidence type="ECO:0000259" key="2">
    <source>
        <dbReference type="PROSITE" id="PS50164"/>
    </source>
</evidence>
<dbReference type="InterPro" id="IPR035901">
    <property type="entry name" value="GIY-YIG_endonuc_sf"/>
</dbReference>
<dbReference type="PROSITE" id="PS50164">
    <property type="entry name" value="GIY_YIG"/>
    <property type="match status" value="1"/>
</dbReference>
<gene>
    <name evidence="3" type="ORF">AW0309160_03630</name>
</gene>
<accession>A0A5Q4YZ27</accession>
<dbReference type="SUPFAM" id="SSF82771">
    <property type="entry name" value="GIY-YIG endonuclease"/>
    <property type="match status" value="1"/>
</dbReference>
<proteinExistence type="inferred from homology"/>
<evidence type="ECO:0000256" key="1">
    <source>
        <dbReference type="ARBA" id="ARBA00007435"/>
    </source>
</evidence>
<evidence type="ECO:0000313" key="3">
    <source>
        <dbReference type="EMBL" id="VVV06146.1"/>
    </source>
</evidence>
<dbReference type="EMBL" id="LR721751">
    <property type="protein sequence ID" value="VVV06146.1"/>
    <property type="molecule type" value="Genomic_DNA"/>
</dbReference>
<dbReference type="PANTHER" id="PTHR34477">
    <property type="entry name" value="UPF0213 PROTEIN YHBQ"/>
    <property type="match status" value="1"/>
</dbReference>
<dbReference type="Gene3D" id="3.40.1440.10">
    <property type="entry name" value="GIY-YIG endonuclease"/>
    <property type="match status" value="1"/>
</dbReference>
<dbReference type="InterPro" id="IPR050190">
    <property type="entry name" value="UPF0213_domain"/>
</dbReference>